<evidence type="ECO:0000256" key="4">
    <source>
        <dbReference type="ARBA" id="ARBA00016377"/>
    </source>
</evidence>
<organism evidence="9 10">
    <name type="scientific">Novosphingobium capsulatum</name>
    <dbReference type="NCBI Taxonomy" id="13688"/>
    <lineage>
        <taxon>Bacteria</taxon>
        <taxon>Pseudomonadati</taxon>
        <taxon>Pseudomonadota</taxon>
        <taxon>Alphaproteobacteria</taxon>
        <taxon>Sphingomonadales</taxon>
        <taxon>Sphingomonadaceae</taxon>
        <taxon>Novosphingobium</taxon>
    </lineage>
</organism>
<dbReference type="EMBL" id="JAVDRD010000012">
    <property type="protein sequence ID" value="MDR6512892.1"/>
    <property type="molecule type" value="Genomic_DNA"/>
</dbReference>
<evidence type="ECO:0000256" key="1">
    <source>
        <dbReference type="ARBA" id="ARBA00000847"/>
    </source>
</evidence>
<comment type="caution">
    <text evidence="9">The sequence shown here is derived from an EMBL/GenBank/DDBJ whole genome shotgun (WGS) entry which is preliminary data.</text>
</comment>
<dbReference type="Proteomes" id="UP001184150">
    <property type="component" value="Unassembled WGS sequence"/>
</dbReference>
<dbReference type="PROSITE" id="PS51462">
    <property type="entry name" value="NUDIX"/>
    <property type="match status" value="1"/>
</dbReference>
<comment type="similarity">
    <text evidence="3">Belongs to the Nudix hydrolase family. NudK subfamily.</text>
</comment>
<reference evidence="9 10" key="1">
    <citation type="submission" date="2023-07" db="EMBL/GenBank/DDBJ databases">
        <title>Sorghum-associated microbial communities from plants grown in Nebraska, USA.</title>
        <authorList>
            <person name="Schachtman D."/>
        </authorList>
    </citation>
    <scope>NUCLEOTIDE SEQUENCE [LARGE SCALE GENOMIC DNA]</scope>
    <source>
        <strain evidence="9 10">DS1027</strain>
    </source>
</reference>
<dbReference type="PANTHER" id="PTHR11839">
    <property type="entry name" value="UDP/ADP-SUGAR PYROPHOSPHATASE"/>
    <property type="match status" value="1"/>
</dbReference>
<evidence type="ECO:0000259" key="8">
    <source>
        <dbReference type="PROSITE" id="PS51462"/>
    </source>
</evidence>
<dbReference type="InterPro" id="IPR000086">
    <property type="entry name" value="NUDIX_hydrolase_dom"/>
</dbReference>
<accession>A0ABU1MRI0</accession>
<evidence type="ECO:0000256" key="3">
    <source>
        <dbReference type="ARBA" id="ARBA00007275"/>
    </source>
</evidence>
<name>A0ABU1MRI0_9SPHN</name>
<comment type="catalytic activity">
    <reaction evidence="1">
        <text>GDP-alpha-D-mannose + H2O = alpha-D-mannose 1-phosphate + GMP + 2 H(+)</text>
        <dbReference type="Rhea" id="RHEA:27978"/>
        <dbReference type="ChEBI" id="CHEBI:15377"/>
        <dbReference type="ChEBI" id="CHEBI:15378"/>
        <dbReference type="ChEBI" id="CHEBI:57527"/>
        <dbReference type="ChEBI" id="CHEBI:58115"/>
        <dbReference type="ChEBI" id="CHEBI:58409"/>
    </reaction>
</comment>
<evidence type="ECO:0000256" key="5">
    <source>
        <dbReference type="ARBA" id="ARBA00022801"/>
    </source>
</evidence>
<evidence type="ECO:0000256" key="2">
    <source>
        <dbReference type="ARBA" id="ARBA00001946"/>
    </source>
</evidence>
<protein>
    <recommendedName>
        <fullName evidence="4">GDP-mannose pyrophosphatase</fullName>
    </recommendedName>
    <alternativeName>
        <fullName evidence="6">GDP-mannose hydrolase</fullName>
    </alternativeName>
    <alternativeName>
        <fullName evidence="7">GDPMK</fullName>
    </alternativeName>
</protein>
<dbReference type="Pfam" id="PF00293">
    <property type="entry name" value="NUDIX"/>
    <property type="match status" value="1"/>
</dbReference>
<dbReference type="RefSeq" id="WP_062788308.1">
    <property type="nucleotide sequence ID" value="NZ_CP140000.1"/>
</dbReference>
<dbReference type="SUPFAM" id="SSF55811">
    <property type="entry name" value="Nudix"/>
    <property type="match status" value="1"/>
</dbReference>
<evidence type="ECO:0000256" key="6">
    <source>
        <dbReference type="ARBA" id="ARBA00032162"/>
    </source>
</evidence>
<dbReference type="CDD" id="cd03424">
    <property type="entry name" value="NUDIX_ADPRase_Nudt5_UGPPase_Nudt14"/>
    <property type="match status" value="1"/>
</dbReference>
<dbReference type="InterPro" id="IPR015797">
    <property type="entry name" value="NUDIX_hydrolase-like_dom_sf"/>
</dbReference>
<dbReference type="GO" id="GO:0047631">
    <property type="term" value="F:ADP-ribose diphosphatase activity"/>
    <property type="evidence" value="ECO:0007669"/>
    <property type="project" value="UniProtKB-EC"/>
</dbReference>
<comment type="cofactor">
    <cofactor evidence="2">
        <name>Mg(2+)</name>
        <dbReference type="ChEBI" id="CHEBI:18420"/>
    </cofactor>
</comment>
<gene>
    <name evidence="9" type="ORF">J2792_003779</name>
</gene>
<evidence type="ECO:0000313" key="9">
    <source>
        <dbReference type="EMBL" id="MDR6512892.1"/>
    </source>
</evidence>
<sequence length="181" mass="19805">MSLEDEYRDNPEETRWEGRFITAKTRGRWEYVGRARNIRAAVILAITDAREVILVEQFRVPLGRPCIELPAGLIGDDDSSAGEDAALAALRELEEETGYRATHMEPLGEFWSSPGMVSESFTLFRAHGLARVSAGGGVEGEGITVHHVPLDGMADYIAARRAEGMAVDVKILTLLGPGILR</sequence>
<proteinExistence type="inferred from homology"/>
<evidence type="ECO:0000256" key="7">
    <source>
        <dbReference type="ARBA" id="ARBA00032272"/>
    </source>
</evidence>
<dbReference type="Gene3D" id="3.90.79.10">
    <property type="entry name" value="Nucleoside Triphosphate Pyrophosphohydrolase"/>
    <property type="match status" value="1"/>
</dbReference>
<evidence type="ECO:0000313" key="10">
    <source>
        <dbReference type="Proteomes" id="UP001184150"/>
    </source>
</evidence>
<keyword evidence="10" id="KW-1185">Reference proteome</keyword>
<dbReference type="PANTHER" id="PTHR11839:SF18">
    <property type="entry name" value="NUDIX HYDROLASE DOMAIN-CONTAINING PROTEIN"/>
    <property type="match status" value="1"/>
</dbReference>
<feature type="domain" description="Nudix hydrolase" evidence="8">
    <location>
        <begin position="36"/>
        <end position="171"/>
    </location>
</feature>
<keyword evidence="5 9" id="KW-0378">Hydrolase</keyword>